<keyword evidence="8 9" id="KW-0464">Manganese</keyword>
<evidence type="ECO:0000256" key="6">
    <source>
        <dbReference type="ARBA" id="ARBA00023014"/>
    </source>
</evidence>
<comment type="cofactor">
    <cofactor evidence="9">
        <name>Mg(2+)</name>
        <dbReference type="ChEBI" id="CHEBI:18420"/>
    </cofactor>
    <cofactor evidence="9">
        <name>Mn(2+)</name>
        <dbReference type="ChEBI" id="CHEBI:29035"/>
    </cofactor>
    <text evidence="9">Mg(2+) or Mn(2+) required for ssDNA cleavage activity.</text>
</comment>
<keyword evidence="2 9" id="KW-0479">Metal-binding</keyword>
<comment type="function">
    <text evidence="9">CRISPR (clustered regularly interspaced short palindromic repeat) is an adaptive immune system that provides protection against mobile genetic elements (viruses, transposable elements and conjugative plasmids). CRISPR clusters contain sequences complementary to antecedent mobile elements and target invading nucleic acids. CRISPR clusters are transcribed and processed into CRISPR RNA (crRNA).</text>
</comment>
<dbReference type="GO" id="GO:0051607">
    <property type="term" value="P:defense response to virus"/>
    <property type="evidence" value="ECO:0007669"/>
    <property type="project" value="UniProtKB-KW"/>
</dbReference>
<comment type="cofactor">
    <cofactor evidence="9">
        <name>iron-sulfur cluster</name>
        <dbReference type="ChEBI" id="CHEBI:30408"/>
    </cofactor>
</comment>
<keyword evidence="7 9" id="KW-0051">Antiviral defense</keyword>
<name>A0A284VPG7_9EURY</name>
<evidence type="ECO:0000313" key="11">
    <source>
        <dbReference type="EMBL" id="SNQ61186.1"/>
    </source>
</evidence>
<evidence type="ECO:0000259" key="10">
    <source>
        <dbReference type="Pfam" id="PF01930"/>
    </source>
</evidence>
<dbReference type="RefSeq" id="WP_218837994.1">
    <property type="nucleotide sequence ID" value="NZ_FZMP01000168.1"/>
</dbReference>
<evidence type="ECO:0000256" key="7">
    <source>
        <dbReference type="ARBA" id="ARBA00023118"/>
    </source>
</evidence>
<dbReference type="GO" id="GO:0004527">
    <property type="term" value="F:exonuclease activity"/>
    <property type="evidence" value="ECO:0007669"/>
    <property type="project" value="UniProtKB-KW"/>
</dbReference>
<evidence type="ECO:0000256" key="2">
    <source>
        <dbReference type="ARBA" id="ARBA00022723"/>
    </source>
</evidence>
<dbReference type="Gene3D" id="3.90.320.10">
    <property type="match status" value="1"/>
</dbReference>
<keyword evidence="1 9" id="KW-0540">Nuclease</keyword>
<reference evidence="12" key="1">
    <citation type="submission" date="2017-06" db="EMBL/GenBank/DDBJ databases">
        <authorList>
            <person name="Cremers G."/>
        </authorList>
    </citation>
    <scope>NUCLEOTIDE SEQUENCE [LARGE SCALE GENOMIC DNA]</scope>
</reference>
<evidence type="ECO:0000256" key="8">
    <source>
        <dbReference type="ARBA" id="ARBA00023211"/>
    </source>
</evidence>
<dbReference type="InterPro" id="IPR022765">
    <property type="entry name" value="Dna2/Cas4_DUF83"/>
</dbReference>
<keyword evidence="4 9" id="KW-0269">Exonuclease</keyword>
<dbReference type="STRING" id="1392998.ANME2D_00564"/>
<dbReference type="NCBIfam" id="TIGR00372">
    <property type="entry name" value="cas4"/>
    <property type="match status" value="1"/>
</dbReference>
<gene>
    <name evidence="11" type="primary">cas</name>
    <name evidence="11" type="ORF">MNV_250003</name>
</gene>
<evidence type="ECO:0000256" key="5">
    <source>
        <dbReference type="ARBA" id="ARBA00023004"/>
    </source>
</evidence>
<evidence type="ECO:0000313" key="12">
    <source>
        <dbReference type="Proteomes" id="UP000218615"/>
    </source>
</evidence>
<dbReference type="InterPro" id="IPR013343">
    <property type="entry name" value="CRISPR-assoc_prot_Cas4"/>
</dbReference>
<evidence type="ECO:0000256" key="4">
    <source>
        <dbReference type="ARBA" id="ARBA00022839"/>
    </source>
</evidence>
<keyword evidence="3 9" id="KW-0378">Hydrolase</keyword>
<dbReference type="PANTHER" id="PTHR37168">
    <property type="entry name" value="CRISPR-ASSOCIATED EXONUCLEASE CAS4"/>
    <property type="match status" value="1"/>
</dbReference>
<dbReference type="Pfam" id="PF01930">
    <property type="entry name" value="Cas_Cas4"/>
    <property type="match status" value="1"/>
</dbReference>
<organism evidence="11 12">
    <name type="scientific">Candidatus Methanoperedens nitratireducens</name>
    <dbReference type="NCBI Taxonomy" id="1392998"/>
    <lineage>
        <taxon>Archaea</taxon>
        <taxon>Methanobacteriati</taxon>
        <taxon>Methanobacteriota</taxon>
        <taxon>Stenosarchaea group</taxon>
        <taxon>Methanomicrobia</taxon>
        <taxon>Methanosarcinales</taxon>
        <taxon>ANME-2 cluster</taxon>
        <taxon>Candidatus Methanoperedentaceae</taxon>
        <taxon>Candidatus Methanoperedens</taxon>
    </lineage>
</organism>
<dbReference type="OrthoDB" id="42881at2157"/>
<keyword evidence="6 9" id="KW-0411">Iron-sulfur</keyword>
<dbReference type="Proteomes" id="UP000218615">
    <property type="component" value="Unassembled WGS sequence"/>
</dbReference>
<dbReference type="InterPro" id="IPR011604">
    <property type="entry name" value="PDDEXK-like_dom_sf"/>
</dbReference>
<sequence>MTQPNIKVEDTEKVPSEGIVTGSMRISGVKIAYYFICHTKLWLFSHNITLEKENDNVNIGKLLHEDCYKRDSKEITIDQTISIDFIRKGDSIVLHEIKKTKRMEEAHHWQMLYYLFYLKSKGIAASGEINYPLISKREEVVLSEKDESGIDNVMSEIRRIVTGRMPSPKKIRICPKCAYFEFCFGDEIT</sequence>
<proteinExistence type="inferred from homology"/>
<dbReference type="EMBL" id="FZMP01000168">
    <property type="protein sequence ID" value="SNQ61186.1"/>
    <property type="molecule type" value="Genomic_DNA"/>
</dbReference>
<dbReference type="PANTHER" id="PTHR37168:SF1">
    <property type="entry name" value="CRISPR-ASSOCIATED EXONUCLEASE CAS4"/>
    <property type="match status" value="1"/>
</dbReference>
<dbReference type="AlphaFoldDB" id="A0A284VPG7"/>
<evidence type="ECO:0000256" key="3">
    <source>
        <dbReference type="ARBA" id="ARBA00022801"/>
    </source>
</evidence>
<keyword evidence="5 9" id="KW-0408">Iron</keyword>
<accession>A0A284VPG7</accession>
<comment type="similarity">
    <text evidence="9">Belongs to the CRISPR-associated exonuclease Cas4 family.</text>
</comment>
<dbReference type="GO" id="GO:0051536">
    <property type="term" value="F:iron-sulfur cluster binding"/>
    <property type="evidence" value="ECO:0007669"/>
    <property type="project" value="UniProtKB-KW"/>
</dbReference>
<evidence type="ECO:0000256" key="1">
    <source>
        <dbReference type="ARBA" id="ARBA00022722"/>
    </source>
</evidence>
<keyword evidence="12" id="KW-1185">Reference proteome</keyword>
<protein>
    <recommendedName>
        <fullName evidence="9">CRISPR-associated exonuclease Cas4</fullName>
        <ecNumber evidence="9">3.1.12.1</ecNumber>
    </recommendedName>
</protein>
<feature type="domain" description="DUF83" evidence="10">
    <location>
        <begin position="28"/>
        <end position="184"/>
    </location>
</feature>
<evidence type="ECO:0000256" key="9">
    <source>
        <dbReference type="RuleBase" id="RU365022"/>
    </source>
</evidence>
<dbReference type="GO" id="GO:0046872">
    <property type="term" value="F:metal ion binding"/>
    <property type="evidence" value="ECO:0007669"/>
    <property type="project" value="UniProtKB-KW"/>
</dbReference>
<dbReference type="EC" id="3.1.12.1" evidence="9"/>